<dbReference type="EMBL" id="JRHC01000004">
    <property type="protein sequence ID" value="KJF42961.1"/>
    <property type="molecule type" value="Genomic_DNA"/>
</dbReference>
<evidence type="ECO:0000313" key="1">
    <source>
        <dbReference type="EMBL" id="KJF42961.1"/>
    </source>
</evidence>
<name>A0A0D8J8U8_9BACT</name>
<sequence length="197" mass="23071">MWHFAKTIRFINRRYNQLKQLEMKIIKLVLLLTFGVLFSSGILARAGDKKNQQDTEQIIGKYRFTIEFKENKKSNSLEEVTIKFENNCEYIALNNFLLNFYSEKDSYWGINDDFRFTPDNPLILAGDTIITKTLKLDSFKFKSMKTNEFKSLKEMMNILLSNPEYRIVATIGDPSKSENPYESSLITRSNMITIKTE</sequence>
<evidence type="ECO:0000313" key="2">
    <source>
        <dbReference type="Proteomes" id="UP000032544"/>
    </source>
</evidence>
<protein>
    <submittedName>
        <fullName evidence="1">Uncharacterized protein</fullName>
    </submittedName>
</protein>
<reference evidence="1 2" key="1">
    <citation type="submission" date="2014-09" db="EMBL/GenBank/DDBJ databases">
        <title>Draft Genome Sequence of Draconibacterium sp. JN14CK-3.</title>
        <authorList>
            <person name="Dong C."/>
            <person name="Lai Q."/>
            <person name="Shao Z."/>
        </authorList>
    </citation>
    <scope>NUCLEOTIDE SEQUENCE [LARGE SCALE GENOMIC DNA]</scope>
    <source>
        <strain evidence="1 2">JN14CK-3</strain>
    </source>
</reference>
<organism evidence="1 2">
    <name type="scientific">Draconibacterium sediminis</name>
    <dbReference type="NCBI Taxonomy" id="1544798"/>
    <lineage>
        <taxon>Bacteria</taxon>
        <taxon>Pseudomonadati</taxon>
        <taxon>Bacteroidota</taxon>
        <taxon>Bacteroidia</taxon>
        <taxon>Marinilabiliales</taxon>
        <taxon>Prolixibacteraceae</taxon>
        <taxon>Draconibacterium</taxon>
    </lineage>
</organism>
<dbReference type="STRING" id="1544798.LH29_16335"/>
<gene>
    <name evidence="1" type="ORF">LH29_16335</name>
</gene>
<keyword evidence="2" id="KW-1185">Reference proteome</keyword>
<dbReference type="AlphaFoldDB" id="A0A0D8J8U8"/>
<comment type="caution">
    <text evidence="1">The sequence shown here is derived from an EMBL/GenBank/DDBJ whole genome shotgun (WGS) entry which is preliminary data.</text>
</comment>
<accession>A0A0D8J8U8</accession>
<dbReference type="Proteomes" id="UP000032544">
    <property type="component" value="Unassembled WGS sequence"/>
</dbReference>
<proteinExistence type="predicted"/>